<name>A0A2N9QQS8_9CAUD</name>
<keyword evidence="1" id="KW-0255">Endonuclease</keyword>
<dbReference type="InterPro" id="IPR044925">
    <property type="entry name" value="His-Me_finger_sf"/>
</dbReference>
<evidence type="ECO:0000313" key="2">
    <source>
        <dbReference type="Proteomes" id="UP000240776"/>
    </source>
</evidence>
<dbReference type="Gene3D" id="3.90.75.20">
    <property type="match status" value="1"/>
</dbReference>
<keyword evidence="1" id="KW-0378">Hydrolase</keyword>
<dbReference type="EMBL" id="KY963424">
    <property type="protein sequence ID" value="ASD50341.1"/>
    <property type="molecule type" value="Genomic_DNA"/>
</dbReference>
<accession>A0A2N9QQS8</accession>
<gene>
    <name evidence="1" type="ORF">SSP1_170</name>
</gene>
<sequence length="193" mass="21873">MHGIFLPIPMFDEYLVSLDGLVFSIKSNKILTPITSNYGYVSVRLHHNGRQRNTGIHRIIACAFKRLPSLDSVLEVDHIDTDITYWGLNNLQVLTKEQHLEKTLKDKGYNKLIHNKQCSICGEPISLKADKCQKCSSHKLKDPSITKEIIESTVKELGWSGAGRRLSYSDNGLRKRYKALGGDPKELKKLKVL</sequence>
<organism evidence="1 2">
    <name type="scientific">Shigella phage SSP1</name>
    <dbReference type="NCBI Taxonomy" id="1983588"/>
    <lineage>
        <taxon>Viruses</taxon>
        <taxon>Duplodnaviria</taxon>
        <taxon>Heunggongvirae</taxon>
        <taxon>Uroviricota</taxon>
        <taxon>Caudoviricetes</taxon>
        <taxon>Demerecviridae</taxon>
        <taxon>Markadamsvirinae</taxon>
        <taxon>Tequintavirus</taxon>
        <taxon>Tequintavirus SSP1</taxon>
    </lineage>
</organism>
<evidence type="ECO:0000313" key="1">
    <source>
        <dbReference type="EMBL" id="ASD50341.1"/>
    </source>
</evidence>
<reference evidence="1 2" key="1">
    <citation type="submission" date="2017-04" db="EMBL/GenBank/DDBJ databases">
        <title>Complete genome sequence of Shigella bacteriophage SSP1.</title>
        <authorList>
            <person name="Kim M."/>
            <person name="Ryu S."/>
            <person name="Kim M."/>
        </authorList>
    </citation>
    <scope>NUCLEOTIDE SEQUENCE [LARGE SCALE GENOMIC DNA]</scope>
</reference>
<dbReference type="GO" id="GO:0004519">
    <property type="term" value="F:endonuclease activity"/>
    <property type="evidence" value="ECO:0007669"/>
    <property type="project" value="UniProtKB-KW"/>
</dbReference>
<protein>
    <submittedName>
        <fullName evidence="1">H-N-H endonuclease</fullName>
    </submittedName>
</protein>
<dbReference type="SUPFAM" id="SSF54060">
    <property type="entry name" value="His-Me finger endonucleases"/>
    <property type="match status" value="1"/>
</dbReference>
<keyword evidence="1" id="KW-0540">Nuclease</keyword>
<dbReference type="Proteomes" id="UP000240776">
    <property type="component" value="Segment"/>
</dbReference>
<proteinExistence type="predicted"/>
<keyword evidence="2" id="KW-1185">Reference proteome</keyword>